<gene>
    <name evidence="1" type="ORF">rCG_63602</name>
</gene>
<dbReference type="EMBL" id="CH473989">
    <property type="protein sequence ID" value="EDM10580.1"/>
    <property type="molecule type" value="Genomic_DNA"/>
</dbReference>
<dbReference type="Proteomes" id="UP000234681">
    <property type="component" value="Chromosome 11"/>
</dbReference>
<name>A6JL15_RAT</name>
<proteinExistence type="predicted"/>
<accession>A6JL15</accession>
<dbReference type="AlphaFoldDB" id="A6JL15"/>
<evidence type="ECO:0000313" key="1">
    <source>
        <dbReference type="EMBL" id="EDM10580.1"/>
    </source>
</evidence>
<organism evidence="1 2">
    <name type="scientific">Rattus norvegicus</name>
    <name type="common">Rat</name>
    <dbReference type="NCBI Taxonomy" id="10116"/>
    <lineage>
        <taxon>Eukaryota</taxon>
        <taxon>Metazoa</taxon>
        <taxon>Chordata</taxon>
        <taxon>Craniata</taxon>
        <taxon>Vertebrata</taxon>
        <taxon>Euteleostomi</taxon>
        <taxon>Mammalia</taxon>
        <taxon>Eutheria</taxon>
        <taxon>Euarchontoglires</taxon>
        <taxon>Glires</taxon>
        <taxon>Rodentia</taxon>
        <taxon>Myomorpha</taxon>
        <taxon>Muroidea</taxon>
        <taxon>Muridae</taxon>
        <taxon>Murinae</taxon>
        <taxon>Rattus</taxon>
    </lineage>
</organism>
<evidence type="ECO:0000313" key="2">
    <source>
        <dbReference type="Proteomes" id="UP000234681"/>
    </source>
</evidence>
<sequence length="35" mass="4158">MFPNVLSIQEDLGIWNNGLMLFMILFKLLERSFKV</sequence>
<reference evidence="2" key="1">
    <citation type="submission" date="2005-09" db="EMBL/GenBank/DDBJ databases">
        <authorList>
            <person name="Mural R.J."/>
            <person name="Li P.W."/>
            <person name="Adams M.D."/>
            <person name="Amanatides P.G."/>
            <person name="Baden-Tillson H."/>
            <person name="Barnstead M."/>
            <person name="Chin S.H."/>
            <person name="Dew I."/>
            <person name="Evans C.A."/>
            <person name="Ferriera S."/>
            <person name="Flanigan M."/>
            <person name="Fosler C."/>
            <person name="Glodek A."/>
            <person name="Gu Z."/>
            <person name="Holt R.A."/>
            <person name="Jennings D."/>
            <person name="Kraft C.L."/>
            <person name="Lu F."/>
            <person name="Nguyen T."/>
            <person name="Nusskern D.R."/>
            <person name="Pfannkoch C.M."/>
            <person name="Sitter C."/>
            <person name="Sutton G.G."/>
            <person name="Venter J.C."/>
            <person name="Wang Z."/>
            <person name="Woodage T."/>
            <person name="Zheng X.H."/>
            <person name="Zhong F."/>
        </authorList>
    </citation>
    <scope>NUCLEOTIDE SEQUENCE [LARGE SCALE GENOMIC DNA]</scope>
    <source>
        <strain>BN</strain>
        <strain evidence="2">Sprague-Dawley</strain>
    </source>
</reference>
<protein>
    <submittedName>
        <fullName evidence="1">RCG63602</fullName>
    </submittedName>
</protein>